<dbReference type="Pfam" id="PF00497">
    <property type="entry name" value="SBP_bac_3"/>
    <property type="match status" value="1"/>
</dbReference>
<comment type="caution">
    <text evidence="4">The sequence shown here is derived from an EMBL/GenBank/DDBJ whole genome shotgun (WGS) entry which is preliminary data.</text>
</comment>
<protein>
    <submittedName>
        <fullName evidence="4">Transporter substrate-binding domain-containing protein</fullName>
    </submittedName>
</protein>
<dbReference type="AlphaFoldDB" id="A0A6L7G178"/>
<name>A0A6L7G178_9RHOB</name>
<proteinExistence type="predicted"/>
<dbReference type="InterPro" id="IPR001638">
    <property type="entry name" value="Solute-binding_3/MltF_N"/>
</dbReference>
<feature type="chain" id="PRO_5026893858" evidence="2">
    <location>
        <begin position="24"/>
        <end position="280"/>
    </location>
</feature>
<accession>A0A6L7G178</accession>
<feature type="signal peptide" evidence="2">
    <location>
        <begin position="1"/>
        <end position="23"/>
    </location>
</feature>
<dbReference type="SUPFAM" id="SSF53850">
    <property type="entry name" value="Periplasmic binding protein-like II"/>
    <property type="match status" value="1"/>
</dbReference>
<dbReference type="SMART" id="SM00062">
    <property type="entry name" value="PBPb"/>
    <property type="match status" value="1"/>
</dbReference>
<sequence>MKKTVRFAASAMVLGLLAGTAQAETAAEMLPQKYKDQGYVSVGVEATYPPISFRDPETNKRAGVNIQLIEDIGTQLGVKIKFEDMAFAQLMSGVESGRIDFIGTAISDLPKRRDKFSFVDYMTTGAQPFVLAKNADHYKADGDLCGIKLGAPRTTSYVGSAEAWSTAHCTGDLEPITVIGNDGASDTRLGLMQGRIDAGVLGQEYVAYLMAQEPGKFATAGTPITSSIFGFAFGKDDTGLRDAVAQAVSEMLANGQYKAALEAYGMGAQAVSAVTIDKGE</sequence>
<evidence type="ECO:0000256" key="2">
    <source>
        <dbReference type="SAM" id="SignalP"/>
    </source>
</evidence>
<keyword evidence="5" id="KW-1185">Reference proteome</keyword>
<dbReference type="EMBL" id="WUMU01000006">
    <property type="protein sequence ID" value="MXN17801.1"/>
    <property type="molecule type" value="Genomic_DNA"/>
</dbReference>
<organism evidence="4 5">
    <name type="scientific">Pseudooceanicola albus</name>
    <dbReference type="NCBI Taxonomy" id="2692189"/>
    <lineage>
        <taxon>Bacteria</taxon>
        <taxon>Pseudomonadati</taxon>
        <taxon>Pseudomonadota</taxon>
        <taxon>Alphaproteobacteria</taxon>
        <taxon>Rhodobacterales</taxon>
        <taxon>Paracoccaceae</taxon>
        <taxon>Pseudooceanicola</taxon>
    </lineage>
</organism>
<gene>
    <name evidence="4" type="ORF">GR170_08145</name>
</gene>
<keyword evidence="1 2" id="KW-0732">Signal</keyword>
<dbReference type="Gene3D" id="3.40.190.10">
    <property type="entry name" value="Periplasmic binding protein-like II"/>
    <property type="match status" value="2"/>
</dbReference>
<dbReference type="PANTHER" id="PTHR35936:SF17">
    <property type="entry name" value="ARGININE-BINDING EXTRACELLULAR PROTEIN ARTP"/>
    <property type="match status" value="1"/>
</dbReference>
<evidence type="ECO:0000259" key="3">
    <source>
        <dbReference type="SMART" id="SM00062"/>
    </source>
</evidence>
<feature type="domain" description="Solute-binding protein family 3/N-terminal" evidence="3">
    <location>
        <begin position="39"/>
        <end position="268"/>
    </location>
</feature>
<dbReference type="RefSeq" id="WP_160893509.1">
    <property type="nucleotide sequence ID" value="NZ_WUMU01000006.1"/>
</dbReference>
<evidence type="ECO:0000313" key="5">
    <source>
        <dbReference type="Proteomes" id="UP000477911"/>
    </source>
</evidence>
<dbReference type="Proteomes" id="UP000477911">
    <property type="component" value="Unassembled WGS sequence"/>
</dbReference>
<reference evidence="4 5" key="1">
    <citation type="submission" date="2019-12" db="EMBL/GenBank/DDBJ databases">
        <authorList>
            <person name="Li M."/>
        </authorList>
    </citation>
    <scope>NUCLEOTIDE SEQUENCE [LARGE SCALE GENOMIC DNA]</scope>
    <source>
        <strain evidence="4 5">GBMRC 2024</strain>
    </source>
</reference>
<dbReference type="PANTHER" id="PTHR35936">
    <property type="entry name" value="MEMBRANE-BOUND LYTIC MUREIN TRANSGLYCOSYLASE F"/>
    <property type="match status" value="1"/>
</dbReference>
<evidence type="ECO:0000313" key="4">
    <source>
        <dbReference type="EMBL" id="MXN17801.1"/>
    </source>
</evidence>
<evidence type="ECO:0000256" key="1">
    <source>
        <dbReference type="ARBA" id="ARBA00022729"/>
    </source>
</evidence>